<accession>A0A923J0C9</accession>
<dbReference type="EMBL" id="JACHMK010000001">
    <property type="protein sequence ID" value="MBB6335719.1"/>
    <property type="molecule type" value="Genomic_DNA"/>
</dbReference>
<dbReference type="Proteomes" id="UP000617426">
    <property type="component" value="Unassembled WGS sequence"/>
</dbReference>
<name>A0A923J0C9_9ACTO</name>
<dbReference type="AlphaFoldDB" id="A0A923J0C9"/>
<comment type="caution">
    <text evidence="1">The sequence shown here is derived from an EMBL/GenBank/DDBJ whole genome shotgun (WGS) entry which is preliminary data.</text>
</comment>
<organism evidence="1 2">
    <name type="scientific">Schaalia hyovaginalis</name>
    <dbReference type="NCBI Taxonomy" id="29316"/>
    <lineage>
        <taxon>Bacteria</taxon>
        <taxon>Bacillati</taxon>
        <taxon>Actinomycetota</taxon>
        <taxon>Actinomycetes</taxon>
        <taxon>Actinomycetales</taxon>
        <taxon>Actinomycetaceae</taxon>
        <taxon>Schaalia</taxon>
    </lineage>
</organism>
<proteinExistence type="predicted"/>
<evidence type="ECO:0008006" key="3">
    <source>
        <dbReference type="Google" id="ProtNLM"/>
    </source>
</evidence>
<protein>
    <recommendedName>
        <fullName evidence="3">Pilus assembly protein TadE</fullName>
    </recommendedName>
</protein>
<evidence type="ECO:0000313" key="2">
    <source>
        <dbReference type="Proteomes" id="UP000617426"/>
    </source>
</evidence>
<sequence length="105" mass="10721">MAIGFGVVVLILALILALSSIGITRQQLCRAAGEAARAAVEGASDPDLVGSEALGALLGRGARVYALREGAWVTARASLPAHGLIGWAIPEASCEVRARLSVMTP</sequence>
<keyword evidence="2" id="KW-1185">Reference proteome</keyword>
<evidence type="ECO:0000313" key="1">
    <source>
        <dbReference type="EMBL" id="MBB6335719.1"/>
    </source>
</evidence>
<reference evidence="1" key="1">
    <citation type="submission" date="2020-08" db="EMBL/GenBank/DDBJ databases">
        <title>Sequencing the genomes of 1000 actinobacteria strains.</title>
        <authorList>
            <person name="Klenk H.-P."/>
        </authorList>
    </citation>
    <scope>NUCLEOTIDE SEQUENCE</scope>
    <source>
        <strain evidence="1">DSM 10695</strain>
    </source>
</reference>
<gene>
    <name evidence="1" type="ORF">HD592_002284</name>
</gene>